<dbReference type="GO" id="GO:0006629">
    <property type="term" value="P:lipid metabolic process"/>
    <property type="evidence" value="ECO:0007669"/>
    <property type="project" value="InterPro"/>
</dbReference>
<feature type="chain" id="PRO_5042286832" evidence="2">
    <location>
        <begin position="22"/>
        <end position="388"/>
    </location>
</feature>
<dbReference type="Pfam" id="PF26146">
    <property type="entry name" value="PI-PLC_X"/>
    <property type="match status" value="1"/>
</dbReference>
<evidence type="ECO:0000256" key="1">
    <source>
        <dbReference type="SAM" id="MobiDB-lite"/>
    </source>
</evidence>
<evidence type="ECO:0000313" key="3">
    <source>
        <dbReference type="EMBL" id="KAK3379525.1"/>
    </source>
</evidence>
<dbReference type="GO" id="GO:0008081">
    <property type="term" value="F:phosphoric diester hydrolase activity"/>
    <property type="evidence" value="ECO:0007669"/>
    <property type="project" value="InterPro"/>
</dbReference>
<feature type="compositionally biased region" description="Low complexity" evidence="1">
    <location>
        <begin position="353"/>
        <end position="363"/>
    </location>
</feature>
<keyword evidence="2" id="KW-0732">Signal</keyword>
<dbReference type="Proteomes" id="UP001287356">
    <property type="component" value="Unassembled WGS sequence"/>
</dbReference>
<feature type="region of interest" description="Disordered" evidence="1">
    <location>
        <begin position="31"/>
        <end position="52"/>
    </location>
</feature>
<reference evidence="3" key="2">
    <citation type="submission" date="2023-06" db="EMBL/GenBank/DDBJ databases">
        <authorList>
            <consortium name="Lawrence Berkeley National Laboratory"/>
            <person name="Haridas S."/>
            <person name="Hensen N."/>
            <person name="Bonometti L."/>
            <person name="Westerberg I."/>
            <person name="Brannstrom I.O."/>
            <person name="Guillou S."/>
            <person name="Cros-Aarteil S."/>
            <person name="Calhoun S."/>
            <person name="Kuo A."/>
            <person name="Mondo S."/>
            <person name="Pangilinan J."/>
            <person name="Riley R."/>
            <person name="Labutti K."/>
            <person name="Andreopoulos B."/>
            <person name="Lipzen A."/>
            <person name="Chen C."/>
            <person name="Yanf M."/>
            <person name="Daum C."/>
            <person name="Ng V."/>
            <person name="Clum A."/>
            <person name="Steindorff A."/>
            <person name="Ohm R."/>
            <person name="Martin F."/>
            <person name="Silar P."/>
            <person name="Natvig D."/>
            <person name="Lalanne C."/>
            <person name="Gautier V."/>
            <person name="Ament-Velasquez S.L."/>
            <person name="Kruys A."/>
            <person name="Hutchinson M.I."/>
            <person name="Powell A.J."/>
            <person name="Barry K."/>
            <person name="Miller A.N."/>
            <person name="Grigoriev I.V."/>
            <person name="Debuchy R."/>
            <person name="Gladieux P."/>
            <person name="Thoren M.H."/>
            <person name="Johannesson H."/>
        </authorList>
    </citation>
    <scope>NUCLEOTIDE SEQUENCE</scope>
    <source>
        <strain evidence="3">CBS 958.72</strain>
    </source>
</reference>
<dbReference type="InterPro" id="IPR051057">
    <property type="entry name" value="PI-PLC_domain"/>
</dbReference>
<gene>
    <name evidence="3" type="ORF">B0T24DRAFT_160524</name>
</gene>
<dbReference type="Gene3D" id="3.20.20.190">
    <property type="entry name" value="Phosphatidylinositol (PI) phosphodiesterase"/>
    <property type="match status" value="1"/>
</dbReference>
<keyword evidence="4" id="KW-1185">Reference proteome</keyword>
<proteinExistence type="predicted"/>
<dbReference type="EMBL" id="JAULSN010000002">
    <property type="protein sequence ID" value="KAK3379525.1"/>
    <property type="molecule type" value="Genomic_DNA"/>
</dbReference>
<organism evidence="3 4">
    <name type="scientific">Lasiosphaeria ovina</name>
    <dbReference type="NCBI Taxonomy" id="92902"/>
    <lineage>
        <taxon>Eukaryota</taxon>
        <taxon>Fungi</taxon>
        <taxon>Dikarya</taxon>
        <taxon>Ascomycota</taxon>
        <taxon>Pezizomycotina</taxon>
        <taxon>Sordariomycetes</taxon>
        <taxon>Sordariomycetidae</taxon>
        <taxon>Sordariales</taxon>
        <taxon>Lasiosphaeriaceae</taxon>
        <taxon>Lasiosphaeria</taxon>
    </lineage>
</organism>
<dbReference type="AlphaFoldDB" id="A0AAE0KNJ7"/>
<reference evidence="3" key="1">
    <citation type="journal article" date="2023" name="Mol. Phylogenet. Evol.">
        <title>Genome-scale phylogeny and comparative genomics of the fungal order Sordariales.</title>
        <authorList>
            <person name="Hensen N."/>
            <person name="Bonometti L."/>
            <person name="Westerberg I."/>
            <person name="Brannstrom I.O."/>
            <person name="Guillou S."/>
            <person name="Cros-Aarteil S."/>
            <person name="Calhoun S."/>
            <person name="Haridas S."/>
            <person name="Kuo A."/>
            <person name="Mondo S."/>
            <person name="Pangilinan J."/>
            <person name="Riley R."/>
            <person name="LaButti K."/>
            <person name="Andreopoulos B."/>
            <person name="Lipzen A."/>
            <person name="Chen C."/>
            <person name="Yan M."/>
            <person name="Daum C."/>
            <person name="Ng V."/>
            <person name="Clum A."/>
            <person name="Steindorff A."/>
            <person name="Ohm R.A."/>
            <person name="Martin F."/>
            <person name="Silar P."/>
            <person name="Natvig D.O."/>
            <person name="Lalanne C."/>
            <person name="Gautier V."/>
            <person name="Ament-Velasquez S.L."/>
            <person name="Kruys A."/>
            <person name="Hutchinson M.I."/>
            <person name="Powell A.J."/>
            <person name="Barry K."/>
            <person name="Miller A.N."/>
            <person name="Grigoriev I.V."/>
            <person name="Debuchy R."/>
            <person name="Gladieux P."/>
            <person name="Hiltunen Thoren M."/>
            <person name="Johannesson H."/>
        </authorList>
    </citation>
    <scope>NUCLEOTIDE SEQUENCE</scope>
    <source>
        <strain evidence="3">CBS 958.72</strain>
    </source>
</reference>
<name>A0AAE0KNJ7_9PEZI</name>
<dbReference type="InterPro" id="IPR017946">
    <property type="entry name" value="PLC-like_Pdiesterase_TIM-brl"/>
</dbReference>
<dbReference type="PANTHER" id="PTHR13593:SF80">
    <property type="entry name" value="PLC-LIKE PHOSPHODIESTERASE"/>
    <property type="match status" value="1"/>
</dbReference>
<dbReference type="SUPFAM" id="SSF51695">
    <property type="entry name" value="PLC-like phosphodiesterases"/>
    <property type="match status" value="1"/>
</dbReference>
<evidence type="ECO:0000256" key="2">
    <source>
        <dbReference type="SAM" id="SignalP"/>
    </source>
</evidence>
<comment type="caution">
    <text evidence="3">The sequence shown here is derived from an EMBL/GenBank/DDBJ whole genome shotgun (WGS) entry which is preliminary data.</text>
</comment>
<evidence type="ECO:0000313" key="4">
    <source>
        <dbReference type="Proteomes" id="UP001287356"/>
    </source>
</evidence>
<feature type="signal peptide" evidence="2">
    <location>
        <begin position="1"/>
        <end position="21"/>
    </location>
</feature>
<feature type="region of interest" description="Disordered" evidence="1">
    <location>
        <begin position="343"/>
        <end position="363"/>
    </location>
</feature>
<accession>A0AAE0KNJ7</accession>
<sequence>MAPSLLSALTALLATASVACSLPQNNPLSSAASSSTSTATGAASSTSGAPAATTTAACNNSPELCLRAYNNVTYMGAHDSSFLRDASTGNSIAGNQYFNATVALSAGIRLLQAQVHDSGGALELCHTSCGILDAGTLEAWLAKIKFWMDGHPNEVVTLLLVNSDNKNASDFGAAFEASGISKYGYAPPTSNAATANWPTLQELINANTRLVTFVASVTPSPSYPYLLDEFTYVFETPYDVRSLDDFTCNLDRPSSQSSAASAIAANMMPLMNHFAYTSISADIEIPNAGAIDSTNNPSVTAAGALGTHAQNCTSQWAGKKPVFVLVDFFDRGPAIDTADNLNGIKATGRETPTSSSTSGSISGRLQDRLTSTRAVALLAFLAAALVIV</sequence>
<dbReference type="PANTHER" id="PTHR13593">
    <property type="match status" value="1"/>
</dbReference>
<protein>
    <submittedName>
        <fullName evidence="3">PLC-like phosphodiesterase</fullName>
    </submittedName>
</protein>